<evidence type="ECO:0000313" key="3">
    <source>
        <dbReference type="EMBL" id="KAK2723797.1"/>
    </source>
</evidence>
<dbReference type="InterPro" id="IPR006575">
    <property type="entry name" value="RWD_dom"/>
</dbReference>
<evidence type="ECO:0000313" key="4">
    <source>
        <dbReference type="Proteomes" id="UP001187531"/>
    </source>
</evidence>
<dbReference type="Pfam" id="PF03370">
    <property type="entry name" value="CBM_21"/>
    <property type="match status" value="1"/>
</dbReference>
<feature type="compositionally biased region" description="Polar residues" evidence="1">
    <location>
        <begin position="142"/>
        <end position="157"/>
    </location>
</feature>
<dbReference type="Gene3D" id="3.10.110.10">
    <property type="entry name" value="Ubiquitin Conjugating Enzyme"/>
    <property type="match status" value="1"/>
</dbReference>
<dbReference type="EMBL" id="JAVRJZ010000004">
    <property type="protein sequence ID" value="KAK2723797.1"/>
    <property type="molecule type" value="Genomic_DNA"/>
</dbReference>
<sequence length="612" mass="68159">MNSTPPERHCTSLYKLLGLNCANRGQELTNSIPTNSYTYQTEVRCNDKGCTEIIVTSLPNSGVVTAAPKPITTMPKMLNFEKAMIVKQFLASAGDPEGKTNYKLANNPEDFDFGFESPPELAQEDSDSLNSDVVVNEDTLPPHSSVNSDSGQSMDSDTLQESDDELTFICEDGSLSTSPLFSVPEQIPDDSGDMDVQRGCILSENIATDEPDFVFDRQINFLADISAKEDFSSLLHASEETQCLSDNSEPDTELSSELQEPNNLELENLPSVINDINNADLTKFEQRSENLQVNGDAMLKLSDHPDACGSCNDSGIAADDDENSNFSDSSDDEEKQRMKRSSSLRTWKTPPGTPGQKKIVRFADAMGLDLADVRHFLDGIPNIPKSAFQDLDIKLDASEEDLNVENVKVGDEPQKLNANFATPGALPDFIDKVKNRNVCLETAVIEKSFLIKGIIRVLNKGYYKSVVVRYTTNEWKTFRDNVAEYVPNSCDGLTDKFEFSIPVPQMKAGAYLWPFLLYIFEAHCVSVMDENIERQKEEIDAISAIYQENCQCEDENFQTYNIRIADGDLIANLIVTLPPEYPSVGPPYYLLNCPWMSRKDKEELSNEIERVA</sequence>
<evidence type="ECO:0000259" key="2">
    <source>
        <dbReference type="PROSITE" id="PS50908"/>
    </source>
</evidence>
<feature type="compositionally biased region" description="Acidic residues" evidence="1">
    <location>
        <begin position="318"/>
        <end position="333"/>
    </location>
</feature>
<comment type="caution">
    <text evidence="3">The sequence shown here is derived from an EMBL/GenBank/DDBJ whole genome shotgun (WGS) entry which is preliminary data.</text>
</comment>
<dbReference type="InterPro" id="IPR016135">
    <property type="entry name" value="UBQ-conjugating_enzyme/RWD"/>
</dbReference>
<dbReference type="Proteomes" id="UP001187531">
    <property type="component" value="Unassembled WGS sequence"/>
</dbReference>
<feature type="domain" description="RWD" evidence="2">
    <location>
        <begin position="537"/>
        <end position="612"/>
    </location>
</feature>
<dbReference type="AlphaFoldDB" id="A0AA88INA2"/>
<keyword evidence="4" id="KW-1185">Reference proteome</keyword>
<gene>
    <name evidence="3" type="ORF">QYM36_002216</name>
</gene>
<dbReference type="InterPro" id="IPR005036">
    <property type="entry name" value="CBM21_dom"/>
</dbReference>
<feature type="non-terminal residue" evidence="3">
    <location>
        <position position="612"/>
    </location>
</feature>
<dbReference type="GO" id="GO:2001069">
    <property type="term" value="F:glycogen binding"/>
    <property type="evidence" value="ECO:0007669"/>
    <property type="project" value="TreeGrafter"/>
</dbReference>
<dbReference type="InterPro" id="IPR050782">
    <property type="entry name" value="PP1_regulatory_subunit_3"/>
</dbReference>
<dbReference type="PANTHER" id="PTHR12307">
    <property type="entry name" value="PROTEIN PHOSPHATASE 1 REGULATORY SUBUNIT"/>
    <property type="match status" value="1"/>
</dbReference>
<name>A0AA88INA2_ARTSF</name>
<protein>
    <recommendedName>
        <fullName evidence="2">RWD domain-containing protein</fullName>
    </recommendedName>
</protein>
<dbReference type="GO" id="GO:0008157">
    <property type="term" value="F:protein phosphatase 1 binding"/>
    <property type="evidence" value="ECO:0007669"/>
    <property type="project" value="TreeGrafter"/>
</dbReference>
<dbReference type="GO" id="GO:0000164">
    <property type="term" value="C:protein phosphatase type 1 complex"/>
    <property type="evidence" value="ECO:0007669"/>
    <property type="project" value="TreeGrafter"/>
</dbReference>
<dbReference type="PROSITE" id="PS50908">
    <property type="entry name" value="RWD"/>
    <property type="match status" value="1"/>
</dbReference>
<feature type="region of interest" description="Disordered" evidence="1">
    <location>
        <begin position="242"/>
        <end position="266"/>
    </location>
</feature>
<dbReference type="GO" id="GO:0005979">
    <property type="term" value="P:regulation of glycogen biosynthetic process"/>
    <property type="evidence" value="ECO:0007669"/>
    <property type="project" value="TreeGrafter"/>
</dbReference>
<dbReference type="Gene3D" id="2.60.40.2440">
    <property type="entry name" value="Carbohydrate binding type-21 domain"/>
    <property type="match status" value="1"/>
</dbReference>
<proteinExistence type="predicted"/>
<dbReference type="Pfam" id="PF05773">
    <property type="entry name" value="RWD"/>
    <property type="match status" value="1"/>
</dbReference>
<evidence type="ECO:0000256" key="1">
    <source>
        <dbReference type="SAM" id="MobiDB-lite"/>
    </source>
</evidence>
<dbReference type="InterPro" id="IPR038175">
    <property type="entry name" value="CBM21_dom_sf"/>
</dbReference>
<dbReference type="SUPFAM" id="SSF54495">
    <property type="entry name" value="UBC-like"/>
    <property type="match status" value="1"/>
</dbReference>
<feature type="compositionally biased region" description="Low complexity" evidence="1">
    <location>
        <begin position="255"/>
        <end position="266"/>
    </location>
</feature>
<accession>A0AA88INA2</accession>
<feature type="region of interest" description="Disordered" evidence="1">
    <location>
        <begin position="97"/>
        <end position="161"/>
    </location>
</feature>
<organism evidence="3 4">
    <name type="scientific">Artemia franciscana</name>
    <name type="common">Brine shrimp</name>
    <name type="synonym">Artemia sanfranciscana</name>
    <dbReference type="NCBI Taxonomy" id="6661"/>
    <lineage>
        <taxon>Eukaryota</taxon>
        <taxon>Metazoa</taxon>
        <taxon>Ecdysozoa</taxon>
        <taxon>Arthropoda</taxon>
        <taxon>Crustacea</taxon>
        <taxon>Branchiopoda</taxon>
        <taxon>Anostraca</taxon>
        <taxon>Artemiidae</taxon>
        <taxon>Artemia</taxon>
    </lineage>
</organism>
<reference evidence="3" key="1">
    <citation type="submission" date="2023-07" db="EMBL/GenBank/DDBJ databases">
        <title>Chromosome-level genome assembly of Artemia franciscana.</title>
        <authorList>
            <person name="Jo E."/>
        </authorList>
    </citation>
    <scope>NUCLEOTIDE SEQUENCE</scope>
    <source>
        <tissue evidence="3">Whole body</tissue>
    </source>
</reference>
<dbReference type="PANTHER" id="PTHR12307:SF36">
    <property type="entry name" value="GLYCOGEN-BINDING SUBUNIT 76A"/>
    <property type="match status" value="1"/>
</dbReference>
<feature type="region of interest" description="Disordered" evidence="1">
    <location>
        <begin position="312"/>
        <end position="355"/>
    </location>
</feature>
<dbReference type="CDD" id="cd23821">
    <property type="entry name" value="RWD_IMPACT"/>
    <property type="match status" value="1"/>
</dbReference>